<dbReference type="Proteomes" id="UP001163321">
    <property type="component" value="Chromosome 1"/>
</dbReference>
<dbReference type="EMBL" id="CM047580">
    <property type="protein sequence ID" value="KAI9921941.1"/>
    <property type="molecule type" value="Genomic_DNA"/>
</dbReference>
<sequence length="62" mass="6952">MQEGFRRVLFYRILLDFHECEHFRGSGLARGVAPGKAQRVVSAAFSADVEEDGYAASQFVEE</sequence>
<comment type="caution">
    <text evidence="1">The sequence shown here is derived from an EMBL/GenBank/DDBJ whole genome shotgun (WGS) entry which is preliminary data.</text>
</comment>
<evidence type="ECO:0000313" key="2">
    <source>
        <dbReference type="Proteomes" id="UP001163321"/>
    </source>
</evidence>
<name>A0ACC0WUL3_9STRA</name>
<evidence type="ECO:0000313" key="1">
    <source>
        <dbReference type="EMBL" id="KAI9921941.1"/>
    </source>
</evidence>
<gene>
    <name evidence="1" type="ORF">PsorP6_001345</name>
</gene>
<protein>
    <submittedName>
        <fullName evidence="1">Uncharacterized protein</fullName>
    </submittedName>
</protein>
<reference evidence="1 2" key="1">
    <citation type="journal article" date="2022" name="bioRxiv">
        <title>The genome of the oomycete Peronosclerospora sorghi, a cosmopolitan pathogen of maize and sorghum, is inflated with dispersed pseudogenes.</title>
        <authorList>
            <person name="Fletcher K."/>
            <person name="Martin F."/>
            <person name="Isakeit T."/>
            <person name="Cavanaugh K."/>
            <person name="Magill C."/>
            <person name="Michelmore R."/>
        </authorList>
    </citation>
    <scope>NUCLEOTIDE SEQUENCE [LARGE SCALE GENOMIC DNA]</scope>
    <source>
        <strain evidence="1">P6</strain>
    </source>
</reference>
<organism evidence="1 2">
    <name type="scientific">Peronosclerospora sorghi</name>
    <dbReference type="NCBI Taxonomy" id="230839"/>
    <lineage>
        <taxon>Eukaryota</taxon>
        <taxon>Sar</taxon>
        <taxon>Stramenopiles</taxon>
        <taxon>Oomycota</taxon>
        <taxon>Peronosporomycetes</taxon>
        <taxon>Peronosporales</taxon>
        <taxon>Peronosporaceae</taxon>
        <taxon>Peronosclerospora</taxon>
    </lineage>
</organism>
<proteinExistence type="predicted"/>
<keyword evidence="2" id="KW-1185">Reference proteome</keyword>
<accession>A0ACC0WUL3</accession>